<feature type="compositionally biased region" description="Basic and acidic residues" evidence="1">
    <location>
        <begin position="474"/>
        <end position="513"/>
    </location>
</feature>
<dbReference type="PANTHER" id="PTHR30545">
    <property type="entry name" value="SUGAR FERMENTATION STIMULATION PROTEIN A"/>
    <property type="match status" value="1"/>
</dbReference>
<feature type="compositionally biased region" description="Basic residues" evidence="1">
    <location>
        <begin position="356"/>
        <end position="366"/>
    </location>
</feature>
<feature type="compositionally biased region" description="Acidic residues" evidence="1">
    <location>
        <begin position="335"/>
        <end position="347"/>
    </location>
</feature>
<feature type="region of interest" description="Disordered" evidence="1">
    <location>
        <begin position="765"/>
        <end position="795"/>
    </location>
</feature>
<dbReference type="Pfam" id="PF17746">
    <property type="entry name" value="SfsA_N"/>
    <property type="match status" value="1"/>
</dbReference>
<dbReference type="VEuPathDB" id="CryptoDB:Cvel_25910"/>
<feature type="compositionally biased region" description="Low complexity" evidence="1">
    <location>
        <begin position="578"/>
        <end position="592"/>
    </location>
</feature>
<feature type="region of interest" description="Disordered" evidence="1">
    <location>
        <begin position="327"/>
        <end position="622"/>
    </location>
</feature>
<feature type="region of interest" description="Disordered" evidence="1">
    <location>
        <begin position="196"/>
        <end position="221"/>
    </location>
</feature>
<dbReference type="AlphaFoldDB" id="A0A0G4HBT7"/>
<dbReference type="Gene3D" id="3.40.1350.60">
    <property type="match status" value="1"/>
</dbReference>
<gene>
    <name evidence="3" type="ORF">Cvel_25910</name>
</gene>
<dbReference type="InterPro" id="IPR041465">
    <property type="entry name" value="SfsA_N"/>
</dbReference>
<dbReference type="Gene3D" id="2.40.50.580">
    <property type="match status" value="1"/>
</dbReference>
<feature type="compositionally biased region" description="Basic and acidic residues" evidence="1">
    <location>
        <begin position="536"/>
        <end position="545"/>
    </location>
</feature>
<name>A0A0G4HBT7_9ALVE</name>
<protein>
    <recommendedName>
        <fullName evidence="2">SfsA N-terminal OB domain-containing protein</fullName>
    </recommendedName>
</protein>
<dbReference type="InterPro" id="IPR005224">
    <property type="entry name" value="SfsA"/>
</dbReference>
<feature type="compositionally biased region" description="Basic and acidic residues" evidence="1">
    <location>
        <begin position="409"/>
        <end position="419"/>
    </location>
</feature>
<proteinExistence type="predicted"/>
<dbReference type="PANTHER" id="PTHR30545:SF2">
    <property type="entry name" value="SUGAR FERMENTATION STIMULATION PROTEIN A"/>
    <property type="match status" value="1"/>
</dbReference>
<accession>A0A0G4HBT7</accession>
<feature type="domain" description="SfsA N-terminal OB" evidence="2">
    <location>
        <begin position="20"/>
        <end position="87"/>
    </location>
</feature>
<evidence type="ECO:0000256" key="1">
    <source>
        <dbReference type="SAM" id="MobiDB-lite"/>
    </source>
</evidence>
<feature type="compositionally biased region" description="Basic and acidic residues" evidence="1">
    <location>
        <begin position="205"/>
        <end position="221"/>
    </location>
</feature>
<dbReference type="EMBL" id="CDMZ01002195">
    <property type="protein sequence ID" value="CEM41237.1"/>
    <property type="molecule type" value="Genomic_DNA"/>
</dbReference>
<evidence type="ECO:0000259" key="2">
    <source>
        <dbReference type="Pfam" id="PF17746"/>
    </source>
</evidence>
<evidence type="ECO:0000313" key="3">
    <source>
        <dbReference type="EMBL" id="CEM41237.1"/>
    </source>
</evidence>
<feature type="region of interest" description="Disordered" evidence="1">
    <location>
        <begin position="104"/>
        <end position="153"/>
    </location>
</feature>
<organism evidence="3">
    <name type="scientific">Chromera velia CCMP2878</name>
    <dbReference type="NCBI Taxonomy" id="1169474"/>
    <lineage>
        <taxon>Eukaryota</taxon>
        <taxon>Sar</taxon>
        <taxon>Alveolata</taxon>
        <taxon>Colpodellida</taxon>
        <taxon>Chromeraceae</taxon>
        <taxon>Chromera</taxon>
    </lineage>
</organism>
<reference evidence="3" key="1">
    <citation type="submission" date="2014-11" db="EMBL/GenBank/DDBJ databases">
        <authorList>
            <person name="Otto D Thomas"/>
            <person name="Naeem Raeece"/>
        </authorList>
    </citation>
    <scope>NUCLEOTIDE SEQUENCE</scope>
</reference>
<dbReference type="GO" id="GO:0003677">
    <property type="term" value="F:DNA binding"/>
    <property type="evidence" value="ECO:0007669"/>
    <property type="project" value="InterPro"/>
</dbReference>
<sequence length="874" mass="93719">MSDSGFIVHRYPPLVRGKLVRRYKRFLADVQLEDGNEVTVHVANPGSMLGILPKGADVRLSKAPEGSNRKLRYSLEAIKVRSTWVAVNTQLSNLLVRNLLREHQPDSGQDGEVDNANRKKKKNKAFNSFDADGEGDASDGTETQREKEGCGGGVLRELLGGPGAFDEALPEAVCASAKETTRFDFLLVKWSDRDIEGEEGQSASPERKKGKGGEAEKKEADPKVQALDAFCFEGANSAALTEGDAAKEKEAKVRGEVVKAKGEGEKTKARHLKRKRSLQKGQVDRRCFLEVKQVSTASDWLEVETGLPCAQDPDRKALPVPPLSVTLSSLLKPEEAEEVEETEEGDLGAEKEKSGGRGRRGGKGKKRTAEVEEGLNSVSKKEVQKATRKKQKTKREAVVEGETSATESVSKKGKADGKGRAKRSAVARKSEKVVSSPQSKKDEVQVKAQKGGRRKGQREETAKERRRAGAVGKCDVEIDNTKGGGCEKAEGGREAQLEKETDETVKGKQKGDANESEAPGSSSRFFPCPSAEEEREETRQNREALGRGASGKGKGGGKKVSKRDLGGHTNCTATADVSTTLPASASSASSLSRQQSVERGEGGTTAESGEREPGVPNLCSETQQKKLNGKVALWPDSATERGRKHIRGLMDIVRPDVVPKSDRAFEWLLHDLQSASSENGGTPTEEKGKKRGNELPASVLVFCVVRGDCTLFDGAPECDAEYFQLLHLFASLDRIPPLNPTCPLPTGQSVSLSSSSSSSAAAAACASSPLLEEEGGRRAQRRKRRMTGTTQEGGAVTGVLAEGAVGPSGETVVTEGEGEDGFEGNSVRSLPSSVSALKRFKSSLLVILSFLIDVEDPDNGVVRLQGVLPLQKQT</sequence>